<protein>
    <recommendedName>
        <fullName evidence="1">Bifunctional inhibitor/plant lipid transfer protein/seed storage helical domain-containing protein</fullName>
    </recommendedName>
</protein>
<dbReference type="GO" id="GO:0005504">
    <property type="term" value="F:fatty acid binding"/>
    <property type="evidence" value="ECO:0007669"/>
    <property type="project" value="InterPro"/>
</dbReference>
<dbReference type="SUPFAM" id="SSF47699">
    <property type="entry name" value="Bifunctional inhibitor/lipid-transfer protein/seed storage 2S albumin"/>
    <property type="match status" value="1"/>
</dbReference>
<organism evidence="2">
    <name type="scientific">Triticum urartu</name>
    <name type="common">Red wild einkorn</name>
    <name type="synonym">Crithodium urartu</name>
    <dbReference type="NCBI Taxonomy" id="4572"/>
    <lineage>
        <taxon>Eukaryota</taxon>
        <taxon>Viridiplantae</taxon>
        <taxon>Streptophyta</taxon>
        <taxon>Embryophyta</taxon>
        <taxon>Tracheophyta</taxon>
        <taxon>Spermatophyta</taxon>
        <taxon>Magnoliopsida</taxon>
        <taxon>Liliopsida</taxon>
        <taxon>Poales</taxon>
        <taxon>Poaceae</taxon>
        <taxon>BOP clade</taxon>
        <taxon>Pooideae</taxon>
        <taxon>Triticodae</taxon>
        <taxon>Triticeae</taxon>
        <taxon>Triticinae</taxon>
        <taxon>Triticum</taxon>
    </lineage>
</organism>
<accession>M7ZJW6</accession>
<dbReference type="AlphaFoldDB" id="M7ZJW6"/>
<dbReference type="InterPro" id="IPR036312">
    <property type="entry name" value="Bifun_inhib/LTP/seed_sf"/>
</dbReference>
<dbReference type="PANTHER" id="PTHR33122:SF62">
    <property type="entry name" value="OS01G0914300 PROTEIN"/>
    <property type="match status" value="1"/>
</dbReference>
<sequence length="106" mass="10672">MAGSKVTMTSAVAVALLLAMAMAAASVSGTVCGVDLGSMKDACGSYCARGSREARPSGQCCGVLRKANLQCLCKLKRSYGSFGSIDAGRAMQIPGKCGIGGVPSWC</sequence>
<dbReference type="OrthoDB" id="656626at2759"/>
<gene>
    <name evidence="2" type="ORF">TRIUR3_04468</name>
</gene>
<dbReference type="Gene3D" id="1.10.110.10">
    <property type="entry name" value="Plant lipid-transfer and hydrophobic proteins"/>
    <property type="match status" value="1"/>
</dbReference>
<dbReference type="OMA" id="RKQATMA"/>
<dbReference type="InterPro" id="IPR044741">
    <property type="entry name" value="NsLTP-like"/>
</dbReference>
<name>M7ZJW6_TRIUA</name>
<evidence type="ECO:0000313" key="2">
    <source>
        <dbReference type="EMBL" id="EMS59936.1"/>
    </source>
</evidence>
<dbReference type="EMBL" id="KD115236">
    <property type="protein sequence ID" value="EMS59936.1"/>
    <property type="molecule type" value="Genomic_DNA"/>
</dbReference>
<dbReference type="Pfam" id="PF14368">
    <property type="entry name" value="LTP_2"/>
    <property type="match status" value="1"/>
</dbReference>
<proteinExistence type="predicted"/>
<dbReference type="InterPro" id="IPR039265">
    <property type="entry name" value="DIR1-like"/>
</dbReference>
<feature type="domain" description="Bifunctional inhibitor/plant lipid transfer protein/seed storage helical" evidence="1">
    <location>
        <begin position="13"/>
        <end position="106"/>
    </location>
</feature>
<dbReference type="CDD" id="cd04660">
    <property type="entry name" value="nsLTP_like"/>
    <property type="match status" value="1"/>
</dbReference>
<dbReference type="PANTHER" id="PTHR33122">
    <property type="entry name" value="LIPID BINDING PROTEIN-RELATED"/>
    <property type="match status" value="1"/>
</dbReference>
<dbReference type="GO" id="GO:0009627">
    <property type="term" value="P:systemic acquired resistance"/>
    <property type="evidence" value="ECO:0007669"/>
    <property type="project" value="InterPro"/>
</dbReference>
<evidence type="ECO:0000259" key="1">
    <source>
        <dbReference type="Pfam" id="PF14368"/>
    </source>
</evidence>
<reference evidence="2" key="1">
    <citation type="journal article" date="2013" name="Nature">
        <title>Draft genome of the wheat A-genome progenitor Triticum urartu.</title>
        <authorList>
            <person name="Ling H.Q."/>
            <person name="Zhao S."/>
            <person name="Liu D."/>
            <person name="Wang J."/>
            <person name="Sun H."/>
            <person name="Zhang C."/>
            <person name="Fan H."/>
            <person name="Li D."/>
            <person name="Dong L."/>
            <person name="Tao Y."/>
            <person name="Gao C."/>
            <person name="Wu H."/>
            <person name="Li Y."/>
            <person name="Cui Y."/>
            <person name="Guo X."/>
            <person name="Zheng S."/>
            <person name="Wang B."/>
            <person name="Yu K."/>
            <person name="Liang Q."/>
            <person name="Yang W."/>
            <person name="Lou X."/>
            <person name="Chen J."/>
            <person name="Feng M."/>
            <person name="Jian J."/>
            <person name="Zhang X."/>
            <person name="Luo G."/>
            <person name="Jiang Y."/>
            <person name="Liu J."/>
            <person name="Wang Z."/>
            <person name="Sha Y."/>
            <person name="Zhang B."/>
            <person name="Wu H."/>
            <person name="Tang D."/>
            <person name="Shen Q."/>
            <person name="Xue P."/>
            <person name="Zou S."/>
            <person name="Wang X."/>
            <person name="Liu X."/>
            <person name="Wang F."/>
            <person name="Yang Y."/>
            <person name="An X."/>
            <person name="Dong Z."/>
            <person name="Zhang K."/>
            <person name="Zhang X."/>
            <person name="Luo M.C."/>
            <person name="Dvorak J."/>
            <person name="Tong Y."/>
            <person name="Wang J."/>
            <person name="Yang H."/>
            <person name="Li Z."/>
            <person name="Wang D."/>
            <person name="Zhang A."/>
            <person name="Wang J."/>
        </authorList>
    </citation>
    <scope>NUCLEOTIDE SEQUENCE</scope>
</reference>
<dbReference type="InterPro" id="IPR016140">
    <property type="entry name" value="Bifunc_inhib/LTP/seed_store"/>
</dbReference>